<feature type="compositionally biased region" description="Acidic residues" evidence="3">
    <location>
        <begin position="61"/>
        <end position="97"/>
    </location>
</feature>
<dbReference type="PANTHER" id="PTHR23160:SF19">
    <property type="entry name" value="MYOSIN HEAVY CHAIN-RELATED PROTEIN"/>
    <property type="match status" value="1"/>
</dbReference>
<feature type="coiled-coil region" evidence="2">
    <location>
        <begin position="609"/>
        <end position="674"/>
    </location>
</feature>
<reference evidence="4" key="1">
    <citation type="submission" date="2016-10" db="EMBL/GenBank/DDBJ databases">
        <authorList>
            <person name="Benchimol M."/>
            <person name="Almeida L.G."/>
            <person name="Vasconcelos A.T."/>
            <person name="Perreira-Neves A."/>
            <person name="Rosa I.A."/>
            <person name="Tasca T."/>
            <person name="Bogo M.R."/>
            <person name="de Souza W."/>
        </authorList>
    </citation>
    <scope>NUCLEOTIDE SEQUENCE [LARGE SCALE GENOMIC DNA]</scope>
    <source>
        <strain evidence="4">K</strain>
    </source>
</reference>
<feature type="region of interest" description="Disordered" evidence="3">
    <location>
        <begin position="319"/>
        <end position="607"/>
    </location>
</feature>
<dbReference type="GeneID" id="94837716"/>
<feature type="region of interest" description="Disordered" evidence="3">
    <location>
        <begin position="1"/>
        <end position="109"/>
    </location>
</feature>
<feature type="compositionally biased region" description="Polar residues" evidence="3">
    <location>
        <begin position="532"/>
        <end position="546"/>
    </location>
</feature>
<accession>A0A1J4KFH7</accession>
<feature type="region of interest" description="Disordered" evidence="3">
    <location>
        <begin position="279"/>
        <end position="302"/>
    </location>
</feature>
<dbReference type="VEuPathDB" id="TrichDB:TRFO_23191"/>
<proteinExistence type="predicted"/>
<feature type="compositionally biased region" description="Basic and acidic residues" evidence="3">
    <location>
        <begin position="395"/>
        <end position="410"/>
    </location>
</feature>
<name>A0A1J4KFH7_9EUKA</name>
<dbReference type="AlphaFoldDB" id="A0A1J4KFH7"/>
<comment type="caution">
    <text evidence="4">The sequence shown here is derived from an EMBL/GenBank/DDBJ whole genome shotgun (WGS) entry which is preliminary data.</text>
</comment>
<evidence type="ECO:0000256" key="3">
    <source>
        <dbReference type="SAM" id="MobiDB-lite"/>
    </source>
</evidence>
<keyword evidence="1 2" id="KW-0175">Coiled coil</keyword>
<evidence type="ECO:0000313" key="4">
    <source>
        <dbReference type="EMBL" id="OHT08358.1"/>
    </source>
</evidence>
<feature type="compositionally biased region" description="Acidic residues" evidence="3">
    <location>
        <begin position="36"/>
        <end position="51"/>
    </location>
</feature>
<feature type="compositionally biased region" description="Basic and acidic residues" evidence="3">
    <location>
        <begin position="98"/>
        <end position="109"/>
    </location>
</feature>
<organism evidence="4 5">
    <name type="scientific">Tritrichomonas foetus</name>
    <dbReference type="NCBI Taxonomy" id="1144522"/>
    <lineage>
        <taxon>Eukaryota</taxon>
        <taxon>Metamonada</taxon>
        <taxon>Parabasalia</taxon>
        <taxon>Tritrichomonadida</taxon>
        <taxon>Tritrichomonadidae</taxon>
        <taxon>Tritrichomonas</taxon>
    </lineage>
</organism>
<sequence>MSSHGRRPGEIPANNVIRKVPNQSKHRVLPPIDGDGLNEEEEPEIEEDDTIIDSGTYQTIGEEEEDEADDDRLNEEEDNENDDDEENEEEENDGRDDENDRIKKMNELKRKKMKEVDRMCKDLNQSTQDFEDGRDSIIEKVTTNSMNFSLTDSLSAEISPMELLSAQLKIEQQKSEQLEKLLNEERERIKQLEEMLHEELDKNDRLQEELNQSNETINELKKKNKGGNAALQKELDRANDQIEELQKKLDKAENNNAIGLLREENESLMDQIEDLQKELSKKQKNQGTDKIENELKHSKEQLAIKDARIEQLNNKYRALSDENDRLQQQIEQLQTKASRPRSKQTPYAGPSGGDRHSRIPTRGVEARDPQRFGFKPRPTSAEDHLPPSRKIAKFPRKDRGPGSEDERPEPHPAPIVKKPDPHNKSGHLRDSGDSGGIVKRPKLGALKDPNEVDEYIEDKLPIKINKVDVAFGDFDNDDDNSPSRQSKNKSENKNDNKTDKAADNTKNEVKPPPRRAMVDNIKFGNDEEEAPATNSPRQHQIQQSSPPKVEPPAPNKRAMADNIKFGDDDSASKAPQIRAKAMESQISFNQPDPEPVQVRPPITPSGMSVSEIQAKVDKLNFEKAEIERQLNKAMPKAKIMTHIRKEREELEEHLEVVMKDISKLKLELHFAQEKKV</sequence>
<evidence type="ECO:0000256" key="2">
    <source>
        <dbReference type="SAM" id="Coils"/>
    </source>
</evidence>
<feature type="compositionally biased region" description="Basic and acidic residues" evidence="3">
    <location>
        <begin position="417"/>
        <end position="432"/>
    </location>
</feature>
<dbReference type="EMBL" id="MLAK01000670">
    <property type="protein sequence ID" value="OHT08358.1"/>
    <property type="molecule type" value="Genomic_DNA"/>
</dbReference>
<dbReference type="Proteomes" id="UP000179807">
    <property type="component" value="Unassembled WGS sequence"/>
</dbReference>
<feature type="compositionally biased region" description="Basic and acidic residues" evidence="3">
    <location>
        <begin position="488"/>
        <end position="511"/>
    </location>
</feature>
<gene>
    <name evidence="4" type="ORF">TRFO_23191</name>
</gene>
<dbReference type="PANTHER" id="PTHR23160">
    <property type="entry name" value="SYNAPTONEMAL COMPLEX PROTEIN-RELATED"/>
    <property type="match status" value="1"/>
</dbReference>
<keyword evidence="5" id="KW-1185">Reference proteome</keyword>
<protein>
    <submittedName>
        <fullName evidence="4">Uncharacterized protein</fullName>
    </submittedName>
</protein>
<dbReference type="RefSeq" id="XP_068361494.1">
    <property type="nucleotide sequence ID" value="XM_068503012.1"/>
</dbReference>
<evidence type="ECO:0000256" key="1">
    <source>
        <dbReference type="ARBA" id="ARBA00023054"/>
    </source>
</evidence>
<feature type="compositionally biased region" description="Polar residues" evidence="3">
    <location>
        <begin position="326"/>
        <end position="337"/>
    </location>
</feature>
<evidence type="ECO:0000313" key="5">
    <source>
        <dbReference type="Proteomes" id="UP000179807"/>
    </source>
</evidence>